<gene>
    <name evidence="2" type="ORF">C0J50_17372</name>
</gene>
<reference evidence="2" key="1">
    <citation type="submission" date="2018-07" db="EMBL/GenBank/DDBJ databases">
        <title>Comparative genomics of catfishes provides insights into carnivory and benthic adaptation.</title>
        <authorList>
            <person name="Zhang Y."/>
            <person name="Wang D."/>
            <person name="Peng Z."/>
            <person name="Zheng S."/>
            <person name="Shao F."/>
            <person name="Tao W."/>
        </authorList>
    </citation>
    <scope>NUCLEOTIDE SEQUENCE</scope>
    <source>
        <strain evidence="2">Chongqing</strain>
    </source>
</reference>
<dbReference type="Proteomes" id="UP001205998">
    <property type="component" value="Unassembled WGS sequence"/>
</dbReference>
<feature type="domain" description="Jacalin-type lectin" evidence="1">
    <location>
        <begin position="4"/>
        <end position="141"/>
    </location>
</feature>
<dbReference type="InterPro" id="IPR053280">
    <property type="entry name" value="Aerolysin-like_pore-former"/>
</dbReference>
<proteinExistence type="predicted"/>
<protein>
    <submittedName>
        <fullName evidence="2">Aerolysin-like protein</fullName>
    </submittedName>
</protein>
<keyword evidence="3" id="KW-1185">Reference proteome</keyword>
<dbReference type="SMART" id="SM00915">
    <property type="entry name" value="Jacalin"/>
    <property type="match status" value="1"/>
</dbReference>
<sequence length="322" mass="36053">MSYLADVVEVGEERGNESDFDGTTNGATLKNICVWVNDNKVKGLKVSLTDDKSELFGKKIGKVFDFTFEAGEHFSSLSLWKSENENRLGAIKFKTNHSREFFASIKKITTEFPVDVASGICLGIKVHSNEGIYRLGFKFINNIKSVEVKNVCYPTISDVIPKVVFKEIKSMTYQNNTSETQEYRIETSKKITKTSSWSFTDRLDIIFSLNVSAGIPNLVNIQARYELKEGCEGTYASVNTEERMELFSFPVKVPRGKAVDVHITIGQASVVLPFTGKVKVNCYNDSVLQFDTKGTYKSLVYTEAKVVVTESDKNLLSILSIE</sequence>
<organism evidence="2 3">
    <name type="scientific">Silurus asotus</name>
    <name type="common">Amur catfish</name>
    <name type="synonym">Parasilurus asotus</name>
    <dbReference type="NCBI Taxonomy" id="30991"/>
    <lineage>
        <taxon>Eukaryota</taxon>
        <taxon>Metazoa</taxon>
        <taxon>Chordata</taxon>
        <taxon>Craniata</taxon>
        <taxon>Vertebrata</taxon>
        <taxon>Euteleostomi</taxon>
        <taxon>Actinopterygii</taxon>
        <taxon>Neopterygii</taxon>
        <taxon>Teleostei</taxon>
        <taxon>Ostariophysi</taxon>
        <taxon>Siluriformes</taxon>
        <taxon>Siluridae</taxon>
        <taxon>Silurus</taxon>
    </lineage>
</organism>
<dbReference type="PANTHER" id="PTHR34007:SF1">
    <property type="entry name" value="AEROLYSIN-LIKE PROTEIN-RELATED"/>
    <property type="match status" value="1"/>
</dbReference>
<evidence type="ECO:0000313" key="3">
    <source>
        <dbReference type="Proteomes" id="UP001205998"/>
    </source>
</evidence>
<dbReference type="SUPFAM" id="SSF56973">
    <property type="entry name" value="Aerolisin/ETX pore-forming domain"/>
    <property type="match status" value="1"/>
</dbReference>
<comment type="caution">
    <text evidence="2">The sequence shown here is derived from an EMBL/GenBank/DDBJ whole genome shotgun (WGS) entry which is preliminary data.</text>
</comment>
<dbReference type="EMBL" id="MU551605">
    <property type="protein sequence ID" value="KAI5623118.1"/>
    <property type="molecule type" value="Genomic_DNA"/>
</dbReference>
<dbReference type="AlphaFoldDB" id="A0AAD5AUJ3"/>
<dbReference type="Gene3D" id="2.100.10.30">
    <property type="entry name" value="Jacalin-like lectin domain"/>
    <property type="match status" value="1"/>
</dbReference>
<accession>A0AAD5AUJ3</accession>
<dbReference type="InterPro" id="IPR036404">
    <property type="entry name" value="Jacalin-like_lectin_dom_sf"/>
</dbReference>
<dbReference type="PANTHER" id="PTHR34007">
    <property type="entry name" value="AEROLYSIN-LIKE PROTEIN-RELATED"/>
    <property type="match status" value="1"/>
</dbReference>
<evidence type="ECO:0000259" key="1">
    <source>
        <dbReference type="PROSITE" id="PS51752"/>
    </source>
</evidence>
<name>A0AAD5AUJ3_SILAS</name>
<dbReference type="InterPro" id="IPR001229">
    <property type="entry name" value="Jacalin-like_lectin_dom"/>
</dbReference>
<evidence type="ECO:0000313" key="2">
    <source>
        <dbReference type="EMBL" id="KAI5623118.1"/>
    </source>
</evidence>
<dbReference type="PROSITE" id="PS51752">
    <property type="entry name" value="JACALIN_LECTIN"/>
    <property type="match status" value="1"/>
</dbReference>
<dbReference type="Gene3D" id="2.170.15.10">
    <property type="entry name" value="Proaerolysin, chain A, domain 3"/>
    <property type="match status" value="1"/>
</dbReference>